<dbReference type="EMBL" id="BGPR01003382">
    <property type="protein sequence ID" value="GBM87439.1"/>
    <property type="molecule type" value="Genomic_DNA"/>
</dbReference>
<name>A0A4Y2JD68_ARAVE</name>
<organism evidence="1 2">
    <name type="scientific">Araneus ventricosus</name>
    <name type="common">Orbweaver spider</name>
    <name type="synonym">Epeira ventricosa</name>
    <dbReference type="NCBI Taxonomy" id="182803"/>
    <lineage>
        <taxon>Eukaryota</taxon>
        <taxon>Metazoa</taxon>
        <taxon>Ecdysozoa</taxon>
        <taxon>Arthropoda</taxon>
        <taxon>Chelicerata</taxon>
        <taxon>Arachnida</taxon>
        <taxon>Araneae</taxon>
        <taxon>Araneomorphae</taxon>
        <taxon>Entelegynae</taxon>
        <taxon>Araneoidea</taxon>
        <taxon>Araneidae</taxon>
        <taxon>Araneus</taxon>
    </lineage>
</organism>
<dbReference type="AlphaFoldDB" id="A0A4Y2JD68"/>
<protein>
    <submittedName>
        <fullName evidence="1">Uncharacterized protein</fullName>
    </submittedName>
</protein>
<sequence length="90" mass="9928">MSLFLQPLQLPYQLDGHGAPSLEQEIVLLFRGDPAPPPPSRTDSNTTPAVLFSNGFGKAPSFCACFGWSYFILNRGKMKNGRVTFAFYQA</sequence>
<evidence type="ECO:0000313" key="2">
    <source>
        <dbReference type="Proteomes" id="UP000499080"/>
    </source>
</evidence>
<keyword evidence="2" id="KW-1185">Reference proteome</keyword>
<accession>A0A4Y2JD68</accession>
<gene>
    <name evidence="1" type="ORF">AVEN_52818_1</name>
</gene>
<proteinExistence type="predicted"/>
<comment type="caution">
    <text evidence="1">The sequence shown here is derived from an EMBL/GenBank/DDBJ whole genome shotgun (WGS) entry which is preliminary data.</text>
</comment>
<dbReference type="Proteomes" id="UP000499080">
    <property type="component" value="Unassembled WGS sequence"/>
</dbReference>
<evidence type="ECO:0000313" key="1">
    <source>
        <dbReference type="EMBL" id="GBM87439.1"/>
    </source>
</evidence>
<reference evidence="1 2" key="1">
    <citation type="journal article" date="2019" name="Sci. Rep.">
        <title>Orb-weaving spider Araneus ventricosus genome elucidates the spidroin gene catalogue.</title>
        <authorList>
            <person name="Kono N."/>
            <person name="Nakamura H."/>
            <person name="Ohtoshi R."/>
            <person name="Moran D.A.P."/>
            <person name="Shinohara A."/>
            <person name="Yoshida Y."/>
            <person name="Fujiwara M."/>
            <person name="Mori M."/>
            <person name="Tomita M."/>
            <person name="Arakawa K."/>
        </authorList>
    </citation>
    <scope>NUCLEOTIDE SEQUENCE [LARGE SCALE GENOMIC DNA]</scope>
</reference>